<sequence>MRTALRLRGPLDVDALRSALEDLGTRHASGFTLTVLDLGDERRDPVDDEAVFRGTHAGEWPAVPDPGSGPVFQGRLVRMGPDDHLLSLVLSGPDADTAARLLLTELPGSYEAVRSGRPVPRHRERPGARQPVEIVPLELATDRPRSSGLPANTADARFALADADPVVVLTAFLVLLGRYTGQTNVVVGVPAAVHDGLPAPLVPLRTDLSGDPCFRDVAERTRTRLAETADQPEAGRRSSFQVVLDHLADAARRLGAGPWNGELHAEVVNAPVDDTPPDLALLLGDREAVVRYRTELFDQSTIVRFQGHLTTLLAADPDLPLSELPMLAETERHLVVVDWNDTVVPPAPVAGVHELFESRVQASPDSVAVSCAGETLTYAELDAEANRLARYLRGLGVGPEVVVGLALERSLDMVVALLAIWKAGGAYLPLDPDYPVNRLVYMVSDSGASVVIGTADRVAGFADRVGTVATLDDPATRAAIEAGSGEPLGAVTRPDQLAYVIYTSGSTGTPKGVLVEHGGVVNRLVRMQEVWNLDPTERVLHKAPLTFDASVWELFWPLSVGAELVIAEPGRHHDLAYVISLLETARISVVQFVPSLFRLFVNHPRLTGMPSLRLVFCSGEALAAEDVSRFYARNDTATVGNLYGPTEASIESTSAVCERGDTGTPPIGRPIGNARLLVLDANLRPLPVGVPGELYIAGTGVGRGYASRPALTAERFVADPFTDGGMRLYRTGDLVRWRTDGQLDYLGRIDQQVKVRGVRIEPGEVEAALLAHPAITDTVVVARGEGSDRRLIAYLVVGETAAPSTSELRAFLRMRLPDYLVPSAYLELAAIPLNPNGKVNRAALPEPETSRPVLSAAYQAPRSRTEEFLAALWAALLRLEQVGITDDFFDLGGHSLLATQLMSRVRKEFGVELDLAVLFEEPTVAALAQRVETATPGDVAPPIVPVAREGALPLSFAQQRMWFLNQLEPDSAEYNEPLALRISGPLDLVALRAALDAIVERHEVLRTRLVGDAEGRAYQVIDPFTGSGLVVTDLSGTGNPLGTARDWVAADAVEPFDLATGPLLRARLLRLIPEDHVLSLCSHHIVADEWSVGLLRHELTALYQAFHDGQPSPLPPLAVQYVDFAVWQRQWLTGEVAERQLAYWRNRLAGAPVLEIPTDRPRPPVRSSAGARVEFTVPAEVTVGLRALARDSGATTFMVLFSVYTVLLGQYSGQDDIVVGTPIANRNRAEIEDLIGFFVNALVLRTDLSGDPSFTELVGRVRREALAAYAHQDVPFEQLVDALVDERDRSRTPIFQVVFNYNQGDVGGAAPSVESAVGITLVKMPGPISMKFDLRLVFDDVDGALSGAIEYSTALFDAATVERLVARLLMLLTTFADDPGVRLSQLPKVTEAERRELAEWNGKVLPVYRSVACTSCSPPRPAPTR</sequence>
<dbReference type="Pfam" id="PF13193">
    <property type="entry name" value="AMP-binding_C"/>
    <property type="match status" value="1"/>
</dbReference>
<protein>
    <submittedName>
        <fullName evidence="5">Amino acid adenylation domain-containing protein</fullName>
    </submittedName>
</protein>
<feature type="domain" description="Carrier" evidence="4">
    <location>
        <begin position="860"/>
        <end position="935"/>
    </location>
</feature>
<dbReference type="PANTHER" id="PTHR45527">
    <property type="entry name" value="NONRIBOSOMAL PEPTIDE SYNTHETASE"/>
    <property type="match status" value="1"/>
</dbReference>
<organism evidence="5 6">
    <name type="scientific">Plantactinospora solaniradicis</name>
    <dbReference type="NCBI Taxonomy" id="1723736"/>
    <lineage>
        <taxon>Bacteria</taxon>
        <taxon>Bacillati</taxon>
        <taxon>Actinomycetota</taxon>
        <taxon>Actinomycetes</taxon>
        <taxon>Micromonosporales</taxon>
        <taxon>Micromonosporaceae</taxon>
        <taxon>Plantactinospora</taxon>
    </lineage>
</organism>
<dbReference type="InterPro" id="IPR045851">
    <property type="entry name" value="AMP-bd_C_sf"/>
</dbReference>
<keyword evidence="2" id="KW-0596">Phosphopantetheine</keyword>
<dbReference type="Gene3D" id="3.30.559.10">
    <property type="entry name" value="Chloramphenicol acetyltransferase-like domain"/>
    <property type="match status" value="3"/>
</dbReference>
<evidence type="ECO:0000313" key="5">
    <source>
        <dbReference type="EMBL" id="MFC6016164.1"/>
    </source>
</evidence>
<evidence type="ECO:0000259" key="4">
    <source>
        <dbReference type="PROSITE" id="PS50075"/>
    </source>
</evidence>
<dbReference type="PROSITE" id="PS00455">
    <property type="entry name" value="AMP_BINDING"/>
    <property type="match status" value="1"/>
</dbReference>
<dbReference type="InterPro" id="IPR020806">
    <property type="entry name" value="PKS_PP-bd"/>
</dbReference>
<dbReference type="InterPro" id="IPR036736">
    <property type="entry name" value="ACP-like_sf"/>
</dbReference>
<dbReference type="Pfam" id="PF00550">
    <property type="entry name" value="PP-binding"/>
    <property type="match status" value="1"/>
</dbReference>
<dbReference type="EMBL" id="JBHSPR010000007">
    <property type="protein sequence ID" value="MFC6016164.1"/>
    <property type="molecule type" value="Genomic_DNA"/>
</dbReference>
<dbReference type="InterPro" id="IPR009081">
    <property type="entry name" value="PP-bd_ACP"/>
</dbReference>
<dbReference type="Pfam" id="PF00668">
    <property type="entry name" value="Condensation"/>
    <property type="match status" value="1"/>
</dbReference>
<dbReference type="InterPro" id="IPR023213">
    <property type="entry name" value="CAT-like_dom_sf"/>
</dbReference>
<dbReference type="Gene3D" id="1.10.1200.10">
    <property type="entry name" value="ACP-like"/>
    <property type="match status" value="1"/>
</dbReference>
<dbReference type="CDD" id="cd05930">
    <property type="entry name" value="A_NRPS"/>
    <property type="match status" value="1"/>
</dbReference>
<dbReference type="Gene3D" id="3.30.300.30">
    <property type="match status" value="1"/>
</dbReference>
<evidence type="ECO:0000256" key="3">
    <source>
        <dbReference type="ARBA" id="ARBA00022553"/>
    </source>
</evidence>
<dbReference type="Gene3D" id="3.40.50.980">
    <property type="match status" value="2"/>
</dbReference>
<dbReference type="SUPFAM" id="SSF47336">
    <property type="entry name" value="ACP-like"/>
    <property type="match status" value="1"/>
</dbReference>
<dbReference type="CDD" id="cd19531">
    <property type="entry name" value="LCL_NRPS-like"/>
    <property type="match status" value="1"/>
</dbReference>
<keyword evidence="6" id="KW-1185">Reference proteome</keyword>
<reference evidence="6" key="1">
    <citation type="journal article" date="2019" name="Int. J. Syst. Evol. Microbiol.">
        <title>The Global Catalogue of Microorganisms (GCM) 10K type strain sequencing project: providing services to taxonomists for standard genome sequencing and annotation.</title>
        <authorList>
            <consortium name="The Broad Institute Genomics Platform"/>
            <consortium name="The Broad Institute Genome Sequencing Center for Infectious Disease"/>
            <person name="Wu L."/>
            <person name="Ma J."/>
        </authorList>
    </citation>
    <scope>NUCLEOTIDE SEQUENCE [LARGE SCALE GENOMIC DNA]</scope>
    <source>
        <strain evidence="6">ZS-35-S2</strain>
    </source>
</reference>
<evidence type="ECO:0000313" key="6">
    <source>
        <dbReference type="Proteomes" id="UP001596203"/>
    </source>
</evidence>
<dbReference type="InterPro" id="IPR020845">
    <property type="entry name" value="AMP-binding_CS"/>
</dbReference>
<dbReference type="SUPFAM" id="SSF56801">
    <property type="entry name" value="Acetyl-CoA synthetase-like"/>
    <property type="match status" value="1"/>
</dbReference>
<gene>
    <name evidence="5" type="ORF">ACFP2T_08145</name>
</gene>
<accession>A0ABW1K5C1</accession>
<dbReference type="PROSITE" id="PS50075">
    <property type="entry name" value="CARRIER"/>
    <property type="match status" value="1"/>
</dbReference>
<dbReference type="RefSeq" id="WP_377419291.1">
    <property type="nucleotide sequence ID" value="NZ_JBHSPR010000007.1"/>
</dbReference>
<dbReference type="Pfam" id="PF00501">
    <property type="entry name" value="AMP-binding"/>
    <property type="match status" value="1"/>
</dbReference>
<dbReference type="PANTHER" id="PTHR45527:SF1">
    <property type="entry name" value="FATTY ACID SYNTHASE"/>
    <property type="match status" value="1"/>
</dbReference>
<evidence type="ECO:0000256" key="1">
    <source>
        <dbReference type="ARBA" id="ARBA00001957"/>
    </source>
</evidence>
<comment type="cofactor">
    <cofactor evidence="1">
        <name>pantetheine 4'-phosphate</name>
        <dbReference type="ChEBI" id="CHEBI:47942"/>
    </cofactor>
</comment>
<keyword evidence="3" id="KW-0597">Phosphoprotein</keyword>
<dbReference type="NCBIfam" id="TIGR01733">
    <property type="entry name" value="AA-adenyl-dom"/>
    <property type="match status" value="1"/>
</dbReference>
<dbReference type="InterPro" id="IPR010071">
    <property type="entry name" value="AA_adenyl_dom"/>
</dbReference>
<dbReference type="InterPro" id="IPR000873">
    <property type="entry name" value="AMP-dep_synth/lig_dom"/>
</dbReference>
<proteinExistence type="predicted"/>
<dbReference type="Gene3D" id="3.30.559.30">
    <property type="entry name" value="Nonribosomal peptide synthetase, condensation domain"/>
    <property type="match status" value="2"/>
</dbReference>
<dbReference type="InterPro" id="IPR025110">
    <property type="entry name" value="AMP-bd_C"/>
</dbReference>
<comment type="caution">
    <text evidence="5">The sequence shown here is derived from an EMBL/GenBank/DDBJ whole genome shotgun (WGS) entry which is preliminary data.</text>
</comment>
<name>A0ABW1K5C1_9ACTN</name>
<dbReference type="Gene3D" id="2.30.38.10">
    <property type="entry name" value="Luciferase, Domain 3"/>
    <property type="match status" value="1"/>
</dbReference>
<dbReference type="Proteomes" id="UP001596203">
    <property type="component" value="Unassembled WGS sequence"/>
</dbReference>
<evidence type="ECO:0000256" key="2">
    <source>
        <dbReference type="ARBA" id="ARBA00022450"/>
    </source>
</evidence>
<dbReference type="InterPro" id="IPR001242">
    <property type="entry name" value="Condensation_dom"/>
</dbReference>
<dbReference type="SUPFAM" id="SSF52777">
    <property type="entry name" value="CoA-dependent acyltransferases"/>
    <property type="match status" value="4"/>
</dbReference>
<dbReference type="SMART" id="SM00823">
    <property type="entry name" value="PKS_PP"/>
    <property type="match status" value="1"/>
</dbReference>